<accession>U6JV06</accession>
<proteinExistence type="predicted"/>
<feature type="region of interest" description="Disordered" evidence="1">
    <location>
        <begin position="139"/>
        <end position="220"/>
    </location>
</feature>
<feature type="region of interest" description="Disordered" evidence="1">
    <location>
        <begin position="300"/>
        <end position="336"/>
    </location>
</feature>
<dbReference type="EMBL" id="HG681817">
    <property type="protein sequence ID" value="CDJ29259.1"/>
    <property type="molecule type" value="Genomic_DNA"/>
</dbReference>
<dbReference type="GeneID" id="25375391"/>
<feature type="compositionally biased region" description="Low complexity" evidence="1">
    <location>
        <begin position="270"/>
        <end position="282"/>
    </location>
</feature>
<feature type="region of interest" description="Disordered" evidence="1">
    <location>
        <begin position="237"/>
        <end position="282"/>
    </location>
</feature>
<evidence type="ECO:0000313" key="2">
    <source>
        <dbReference type="EMBL" id="CDJ29259.1"/>
    </source>
</evidence>
<dbReference type="AlphaFoldDB" id="U6JV06"/>
<keyword evidence="3" id="KW-1185">Reference proteome</keyword>
<dbReference type="RefSeq" id="XP_013351828.1">
    <property type="nucleotide sequence ID" value="XM_013496374.1"/>
</dbReference>
<organism evidence="2 3">
    <name type="scientific">Eimeria mitis</name>
    <dbReference type="NCBI Taxonomy" id="44415"/>
    <lineage>
        <taxon>Eukaryota</taxon>
        <taxon>Sar</taxon>
        <taxon>Alveolata</taxon>
        <taxon>Apicomplexa</taxon>
        <taxon>Conoidasida</taxon>
        <taxon>Coccidia</taxon>
        <taxon>Eucoccidiorida</taxon>
        <taxon>Eimeriorina</taxon>
        <taxon>Eimeriidae</taxon>
        <taxon>Eimeria</taxon>
    </lineage>
</organism>
<dbReference type="VEuPathDB" id="ToxoDB:EMH_0003420"/>
<feature type="compositionally biased region" description="Acidic residues" evidence="1">
    <location>
        <begin position="318"/>
        <end position="329"/>
    </location>
</feature>
<dbReference type="Proteomes" id="UP000030744">
    <property type="component" value="Unassembled WGS sequence"/>
</dbReference>
<name>U6JV06_9EIME</name>
<gene>
    <name evidence="2" type="ORF">EMH_0003420</name>
</gene>
<dbReference type="OrthoDB" id="348724at2759"/>
<feature type="compositionally biased region" description="Low complexity" evidence="1">
    <location>
        <begin position="300"/>
        <end position="317"/>
    </location>
</feature>
<reference evidence="2" key="2">
    <citation type="submission" date="2013-10" db="EMBL/GenBank/DDBJ databases">
        <authorList>
            <person name="Aslett M."/>
        </authorList>
    </citation>
    <scope>NUCLEOTIDE SEQUENCE [LARGE SCALE GENOMIC DNA]</scope>
    <source>
        <strain evidence="2">Houghton</strain>
    </source>
</reference>
<sequence length="542" mass="58763">MVELCLELEATSPDLMAHPPPPQPVQQPHVTLPQQDMLELLPALPMEFLQSQSATPSFSPFSGEHVPLPVSTLPQQPQQDIFAPLEHLLSPPAGSAVVTEPLSQQPHSSSFTAANWWSAFPPAHPTTTASSYYEGMGQGLETSSSATSQVLPSVPSQQVEISVGSKRGRPAASSPPPAKRTKGNVSSAEEHGGVAGHPSVDGGEGQQPSWGASSLSPDSWLSPSSFGLPLDSPSYSSLYAPELEESGPSRRQPDGGYAPQPQHTPPVQQDADAAAGARPAGASSEDSLLSILLRRPRATASASGSADASATSSASTASDDEEESGESSPEESAGAVDSHPFYRLPSLLPGVWTPPFFLGTIDEEFLKPPRLVHTCLSSLRELFLKQELDQKDAEAVRSAAVRLARYMHRRQNEPMKGMCPVRVAYYLGRRYLMLDAIFSAILVLGPSPEALENWREFANGIPTDPHFIYKKGCGKKFKRNMRFVKRLNEAVKQLKSGVRPSAKETVELKRFLLCELRNNEFKRGTYDPWRLDDVAFRKGKTR</sequence>
<feature type="compositionally biased region" description="Polar residues" evidence="1">
    <location>
        <begin position="140"/>
        <end position="160"/>
    </location>
</feature>
<protein>
    <submittedName>
        <fullName evidence="2">Uncharacterized protein</fullName>
    </submittedName>
</protein>
<reference evidence="2" key="1">
    <citation type="submission" date="2013-10" db="EMBL/GenBank/DDBJ databases">
        <title>Genomic analysis of the causative agents of coccidiosis in chickens.</title>
        <authorList>
            <person name="Reid A.J."/>
            <person name="Blake D."/>
            <person name="Billington K."/>
            <person name="Browne H."/>
            <person name="Dunn M."/>
            <person name="Hung S."/>
            <person name="Kawahara F."/>
            <person name="Miranda-Saavedra D."/>
            <person name="Mourier T."/>
            <person name="Nagra H."/>
            <person name="Otto T.D."/>
            <person name="Rawlings N."/>
            <person name="Sanchez A."/>
            <person name="Sanders M."/>
            <person name="Subramaniam C."/>
            <person name="Tay Y."/>
            <person name="Dear P."/>
            <person name="Doerig C."/>
            <person name="Gruber A."/>
            <person name="Parkinson J."/>
            <person name="Shirley M."/>
            <person name="Wan K.L."/>
            <person name="Berriman M."/>
            <person name="Tomley F."/>
            <person name="Pain A."/>
        </authorList>
    </citation>
    <scope>NUCLEOTIDE SEQUENCE [LARGE SCALE GENOMIC DNA]</scope>
    <source>
        <strain evidence="2">Houghton</strain>
    </source>
</reference>
<evidence type="ECO:0000313" key="3">
    <source>
        <dbReference type="Proteomes" id="UP000030744"/>
    </source>
</evidence>
<evidence type="ECO:0000256" key="1">
    <source>
        <dbReference type="SAM" id="MobiDB-lite"/>
    </source>
</evidence>